<dbReference type="AlphaFoldDB" id="V6M4T6"/>
<dbReference type="EMBL" id="KI545990">
    <property type="protein sequence ID" value="EST48369.1"/>
    <property type="molecule type" value="Genomic_DNA"/>
</dbReference>
<evidence type="ECO:0000313" key="1">
    <source>
        <dbReference type="EMBL" id="EST48369.1"/>
    </source>
</evidence>
<reference evidence="1" key="1">
    <citation type="journal article" date="2014" name="PLoS Genet.">
        <title>The Genome of Spironucleus salmonicida Highlights a Fish Pathogen Adapted to Fluctuating Environments.</title>
        <authorList>
            <person name="Xu F."/>
            <person name="Jerlstrom-Hultqvist J."/>
            <person name="Einarsson E."/>
            <person name="Astvaldsson A."/>
            <person name="Svard S.G."/>
            <person name="Andersson J.O."/>
        </authorList>
    </citation>
    <scope>NUCLEOTIDE SEQUENCE</scope>
</reference>
<dbReference type="VEuPathDB" id="GiardiaDB:SS50377_23891"/>
<organism evidence="1">
    <name type="scientific">Spironucleus salmonicida</name>
    <dbReference type="NCBI Taxonomy" id="348837"/>
    <lineage>
        <taxon>Eukaryota</taxon>
        <taxon>Metamonada</taxon>
        <taxon>Diplomonadida</taxon>
        <taxon>Hexamitidae</taxon>
        <taxon>Hexamitinae</taxon>
        <taxon>Spironucleus</taxon>
    </lineage>
</organism>
<name>V6M4T6_9EUKA</name>
<gene>
    <name evidence="1" type="ORF">SS50377_11468</name>
</gene>
<sequence length="142" mass="15809">MFRCIKLGVHWDGKLQLPVCIGPNRTPCCSGHDAAYTPGVARPRQAAFAGNGDLSTRLFGQIFVISICTKRNNNFLQIRGQPDIQDSTFFGSEHLQCAVISFTLIVTAVPRWFCNYPILYSILTSLRSQNEAVLCQLGQQRC</sequence>
<proteinExistence type="predicted"/>
<accession>V6M4T6</accession>
<protein>
    <submittedName>
        <fullName evidence="1">Uncharacterized protein</fullName>
    </submittedName>
</protein>